<dbReference type="InParanoid" id="D8MAA0"/>
<gene>
    <name evidence="3" type="ORF">GSBLH_T00004642001</name>
</gene>
<dbReference type="Gene3D" id="1.25.10.10">
    <property type="entry name" value="Leucine-rich Repeat Variant"/>
    <property type="match status" value="1"/>
</dbReference>
<dbReference type="AlphaFoldDB" id="D8MAA0"/>
<dbReference type="EMBL" id="FN668689">
    <property type="protein sequence ID" value="CBK24989.2"/>
    <property type="molecule type" value="Genomic_DNA"/>
</dbReference>
<sequence>MTYEEGGEREKGWYALLTSDTQSQKSTVISTLETDEAFYEDIVDYFSLLTDKKIKNRSLALDRIQQCLLRNVQQDVFLKHADSLCTDLLSYIRKEKPVEVAISSCRILALLQISLALDTSVTYDIAYPVLLQRLRSSKSVPLLIECFRTASIILFVCDARDEDVLDLLSLLSDRISSSSTDPALAATAIDMWMFLSSTRSRHEVLAALPSMVTWVSAKLSQQSVAIRIAASKCLAFLRELHLSVARTAGMACRRGRRRCRRRGRSKNAWKPR</sequence>
<keyword evidence="4" id="KW-1185">Reference proteome</keyword>
<name>D8MAA0_BLAHO</name>
<evidence type="ECO:0000313" key="4">
    <source>
        <dbReference type="Proteomes" id="UP000008312"/>
    </source>
</evidence>
<dbReference type="SUPFAM" id="SSF48371">
    <property type="entry name" value="ARM repeat"/>
    <property type="match status" value="1"/>
</dbReference>
<dbReference type="PANTHER" id="PTHR12354:SF1">
    <property type="entry name" value="INTERFERON-RELATED DEVELOPMENTAL REGULATOR 1"/>
    <property type="match status" value="1"/>
</dbReference>
<evidence type="ECO:0000259" key="2">
    <source>
        <dbReference type="Pfam" id="PF05004"/>
    </source>
</evidence>
<evidence type="ECO:0000256" key="1">
    <source>
        <dbReference type="ARBA" id="ARBA00008828"/>
    </source>
</evidence>
<reference evidence="3" key="1">
    <citation type="submission" date="2010-02" db="EMBL/GenBank/DDBJ databases">
        <title>Sequencing and annotation of the Blastocystis hominis genome.</title>
        <authorList>
            <person name="Wincker P."/>
        </authorList>
    </citation>
    <scope>NUCLEOTIDE SEQUENCE</scope>
    <source>
        <strain evidence="3">Singapore isolate B</strain>
    </source>
</reference>
<dbReference type="GeneID" id="24921655"/>
<dbReference type="Proteomes" id="UP000008312">
    <property type="component" value="Unassembled WGS sequence"/>
</dbReference>
<accession>D8MAA0</accession>
<dbReference type="RefSeq" id="XP_012899037.1">
    <property type="nucleotide sequence ID" value="XM_013043583.1"/>
</dbReference>
<dbReference type="Pfam" id="PF05004">
    <property type="entry name" value="IFRD"/>
    <property type="match status" value="1"/>
</dbReference>
<dbReference type="InterPro" id="IPR039777">
    <property type="entry name" value="IFRD"/>
</dbReference>
<proteinExistence type="inferred from homology"/>
<dbReference type="InterPro" id="IPR011989">
    <property type="entry name" value="ARM-like"/>
</dbReference>
<comment type="similarity">
    <text evidence="1">Belongs to the IFRD family.</text>
</comment>
<organism evidence="3">
    <name type="scientific">Blastocystis hominis</name>
    <dbReference type="NCBI Taxonomy" id="12968"/>
    <lineage>
        <taxon>Eukaryota</taxon>
        <taxon>Sar</taxon>
        <taxon>Stramenopiles</taxon>
        <taxon>Bigyra</taxon>
        <taxon>Opalozoa</taxon>
        <taxon>Opalinata</taxon>
        <taxon>Blastocystidae</taxon>
        <taxon>Blastocystis</taxon>
    </lineage>
</organism>
<dbReference type="InterPro" id="IPR007701">
    <property type="entry name" value="Interferon-rel_develop_reg_N"/>
</dbReference>
<evidence type="ECO:0000313" key="3">
    <source>
        <dbReference type="EMBL" id="CBK24989.2"/>
    </source>
</evidence>
<dbReference type="InterPro" id="IPR016024">
    <property type="entry name" value="ARM-type_fold"/>
</dbReference>
<protein>
    <recommendedName>
        <fullName evidence="2">Interferon-related developmental regulator N-terminal domain-containing protein</fullName>
    </recommendedName>
</protein>
<dbReference type="PANTHER" id="PTHR12354">
    <property type="entry name" value="INTERFERON-RELATED DEVELOPMENTAL REGULATOR"/>
    <property type="match status" value="1"/>
</dbReference>
<feature type="domain" description="Interferon-related developmental regulator N-terminal" evidence="2">
    <location>
        <begin position="19"/>
        <end position="242"/>
    </location>
</feature>
<dbReference type="OrthoDB" id="686784at2759"/>